<feature type="transmembrane region" description="Helical" evidence="10">
    <location>
        <begin position="473"/>
        <end position="492"/>
    </location>
</feature>
<evidence type="ECO:0000256" key="3">
    <source>
        <dbReference type="ARBA" id="ARBA00008715"/>
    </source>
</evidence>
<reference evidence="12" key="1">
    <citation type="submission" date="2023-06" db="EMBL/GenBank/DDBJ databases">
        <authorList>
            <person name="Delattre M."/>
        </authorList>
    </citation>
    <scope>NUCLEOTIDE SEQUENCE</scope>
    <source>
        <strain evidence="12">AF72</strain>
    </source>
</reference>
<feature type="compositionally biased region" description="Polar residues" evidence="11">
    <location>
        <begin position="15"/>
        <end position="26"/>
    </location>
</feature>
<keyword evidence="4 10" id="KW-0328">Glycosyltransferase</keyword>
<feature type="transmembrane region" description="Helical" evidence="10">
    <location>
        <begin position="354"/>
        <end position="376"/>
    </location>
</feature>
<dbReference type="Proteomes" id="UP001177023">
    <property type="component" value="Unassembled WGS sequence"/>
</dbReference>
<comment type="pathway">
    <text evidence="2 10">Protein modification; protein glycosylation.</text>
</comment>
<feature type="transmembrane region" description="Helical" evidence="10">
    <location>
        <begin position="544"/>
        <end position="564"/>
    </location>
</feature>
<evidence type="ECO:0000256" key="6">
    <source>
        <dbReference type="ARBA" id="ARBA00022692"/>
    </source>
</evidence>
<evidence type="ECO:0000313" key="12">
    <source>
        <dbReference type="EMBL" id="CAJ0577885.1"/>
    </source>
</evidence>
<evidence type="ECO:0000256" key="4">
    <source>
        <dbReference type="ARBA" id="ARBA00022676"/>
    </source>
</evidence>
<evidence type="ECO:0000256" key="9">
    <source>
        <dbReference type="ARBA" id="ARBA00023136"/>
    </source>
</evidence>
<dbReference type="PANTHER" id="PTHR12413">
    <property type="entry name" value="DOLICHYL GLYCOSYLTRANSFERASE"/>
    <property type="match status" value="1"/>
</dbReference>
<dbReference type="PANTHER" id="PTHR12413:SF1">
    <property type="entry name" value="DOLICHYL PYROPHOSPHATE MAN9GLCNAC2 ALPHA-1,3-GLUCOSYLTRANSFERASE"/>
    <property type="match status" value="1"/>
</dbReference>
<sequence length="751" mass="85597">MVAAGSHFQVPHVSQHPQAAVQQENYAQRHTQMVAAGSQVQVTRVGQNPQMAVEQQNYAQRYTQMVAAGSQVQVTRVGQNPQMAVEQQNYAQRYTQMAADDASVPHMAPRHTLCVLAASARPLMVLFLPPLPRNLRDSLLAVALSFFLFGYQVQEKSIPFQTTWFLSLTNTSMYSLCLKDGNPLLVFLFVVHALNCHMFYQRGYRMCMQRKPPDRTAAFQPYAQKLDTKPPQKSSIRWDANRPKESILGEILLLVSILLFVQFALTSGGHSGYRKPPMHGDFEAQRHWMEITWNLPVSQWYVQTPDNDLQYWGLDYPPLTAYHSYLMGAIAHRINGSWVSLGHSRGIETPEHRLFMRFTAIVPFVLIYASAVFYLAYTDRSLETKFLTSATLLLYPGLIAMDNAHFQYNSISLGLFLWAYICVAWDRMVFGSIFFVLGVNYKQMELYHSLPIFVYILARSLKKPLVLRATESLLCLLKAAVTVSITFAILWAPFLLQGADHVLLVLRRIFPFYRGMFEDKVANFWCGFSFAIKLNGYFDAETQIRISILFVLIASAPSLVVLFLRPSPKNLRFSLLAVALSFFLFSYQVHEKSILLAAIPALLLLHDLPFQATWLLSLTNTSLYSLCLKDGNPLLVFLFAVYALNCHMFYQRGYGMKMFTERLGAVQGEFLRSLVPMTWLAAASQLGAFLLCLLEAVAVPPAHLPHLFPLLSAFYHCCHFIALLLFLNYFLVYTEWTRRFPPVVVRRKKQE</sequence>
<evidence type="ECO:0000256" key="1">
    <source>
        <dbReference type="ARBA" id="ARBA00004477"/>
    </source>
</evidence>
<evidence type="ECO:0000256" key="10">
    <source>
        <dbReference type="RuleBase" id="RU363110"/>
    </source>
</evidence>
<dbReference type="GO" id="GO:0005789">
    <property type="term" value="C:endoplasmic reticulum membrane"/>
    <property type="evidence" value="ECO:0007669"/>
    <property type="project" value="UniProtKB-SubCell"/>
</dbReference>
<evidence type="ECO:0000256" key="7">
    <source>
        <dbReference type="ARBA" id="ARBA00022824"/>
    </source>
</evidence>
<comment type="caution">
    <text evidence="12">The sequence shown here is derived from an EMBL/GenBank/DDBJ whole genome shotgun (WGS) entry which is preliminary data.</text>
</comment>
<evidence type="ECO:0000256" key="5">
    <source>
        <dbReference type="ARBA" id="ARBA00022679"/>
    </source>
</evidence>
<keyword evidence="5 10" id="KW-0808">Transferase</keyword>
<comment type="subcellular location">
    <subcellularLocation>
        <location evidence="1 10">Endoplasmic reticulum membrane</location>
        <topology evidence="1 10">Multi-pass membrane protein</topology>
    </subcellularLocation>
</comment>
<keyword evidence="6 10" id="KW-0812">Transmembrane</keyword>
<comment type="similarity">
    <text evidence="3 10">Belongs to the ALG6/ALG8 glucosyltransferase family.</text>
</comment>
<accession>A0AA36D0Q8</accession>
<gene>
    <name evidence="12" type="ORF">MSPICULIGERA_LOCUS16150</name>
</gene>
<keyword evidence="7 10" id="KW-0256">Endoplasmic reticulum</keyword>
<feature type="transmembrane region" description="Helical" evidence="10">
    <location>
        <begin position="382"/>
        <end position="401"/>
    </location>
</feature>
<dbReference type="EMBL" id="CATQJA010002652">
    <property type="protein sequence ID" value="CAJ0577885.1"/>
    <property type="molecule type" value="Genomic_DNA"/>
</dbReference>
<proteinExistence type="inferred from homology"/>
<evidence type="ECO:0000256" key="11">
    <source>
        <dbReference type="SAM" id="MobiDB-lite"/>
    </source>
</evidence>
<feature type="transmembrane region" description="Helical" evidence="10">
    <location>
        <begin position="247"/>
        <end position="265"/>
    </location>
</feature>
<feature type="transmembrane region" description="Helical" evidence="10">
    <location>
        <begin position="634"/>
        <end position="650"/>
    </location>
</feature>
<feature type="non-terminal residue" evidence="12">
    <location>
        <position position="751"/>
    </location>
</feature>
<keyword evidence="8 10" id="KW-1133">Transmembrane helix</keyword>
<keyword evidence="9 10" id="KW-0472">Membrane</keyword>
<dbReference type="EC" id="2.4.1.-" evidence="10"/>
<protein>
    <recommendedName>
        <fullName evidence="10">Alpha-1,3-glucosyltransferase</fullName>
        <ecNumber evidence="10">2.4.1.-</ecNumber>
    </recommendedName>
</protein>
<dbReference type="GO" id="GO:0042281">
    <property type="term" value="F:dolichyl pyrophosphate Man9GlcNAc2 alpha-1,3-glucosyltransferase activity"/>
    <property type="evidence" value="ECO:0007669"/>
    <property type="project" value="TreeGrafter"/>
</dbReference>
<feature type="region of interest" description="Disordered" evidence="11">
    <location>
        <begin position="1"/>
        <end position="26"/>
    </location>
</feature>
<feature type="transmembrane region" description="Helical" evidence="10">
    <location>
        <begin position="570"/>
        <end position="587"/>
    </location>
</feature>
<organism evidence="12 13">
    <name type="scientific">Mesorhabditis spiculigera</name>
    <dbReference type="NCBI Taxonomy" id="96644"/>
    <lineage>
        <taxon>Eukaryota</taxon>
        <taxon>Metazoa</taxon>
        <taxon>Ecdysozoa</taxon>
        <taxon>Nematoda</taxon>
        <taxon>Chromadorea</taxon>
        <taxon>Rhabditida</taxon>
        <taxon>Rhabditina</taxon>
        <taxon>Rhabditomorpha</taxon>
        <taxon>Rhabditoidea</taxon>
        <taxon>Rhabditidae</taxon>
        <taxon>Mesorhabditinae</taxon>
        <taxon>Mesorhabditis</taxon>
    </lineage>
</organism>
<dbReference type="Pfam" id="PF03155">
    <property type="entry name" value="Alg6_Alg8"/>
    <property type="match status" value="2"/>
</dbReference>
<feature type="transmembrane region" description="Helical" evidence="10">
    <location>
        <begin position="670"/>
        <end position="693"/>
    </location>
</feature>
<evidence type="ECO:0000256" key="2">
    <source>
        <dbReference type="ARBA" id="ARBA00004922"/>
    </source>
</evidence>
<keyword evidence="13" id="KW-1185">Reference proteome</keyword>
<feature type="transmembrane region" description="Helical" evidence="10">
    <location>
        <begin position="183"/>
        <end position="200"/>
    </location>
</feature>
<feature type="transmembrane region" description="Helical" evidence="10">
    <location>
        <begin position="713"/>
        <end position="732"/>
    </location>
</feature>
<evidence type="ECO:0000313" key="13">
    <source>
        <dbReference type="Proteomes" id="UP001177023"/>
    </source>
</evidence>
<dbReference type="AlphaFoldDB" id="A0AA36D0Q8"/>
<feature type="transmembrane region" description="Helical" evidence="10">
    <location>
        <begin position="413"/>
        <end position="438"/>
    </location>
</feature>
<dbReference type="InterPro" id="IPR004856">
    <property type="entry name" value="Glyco_trans_ALG6/ALG8"/>
</dbReference>
<name>A0AA36D0Q8_9BILA</name>
<evidence type="ECO:0000256" key="8">
    <source>
        <dbReference type="ARBA" id="ARBA00022989"/>
    </source>
</evidence>